<evidence type="ECO:0000313" key="2">
    <source>
        <dbReference type="Proteomes" id="UP000242415"/>
    </source>
</evidence>
<dbReference type="Proteomes" id="UP000242415">
    <property type="component" value="Unassembled WGS sequence"/>
</dbReference>
<dbReference type="EMBL" id="FNPH01000001">
    <property type="protein sequence ID" value="SDY09685.1"/>
    <property type="molecule type" value="Genomic_DNA"/>
</dbReference>
<accession>A0A1H3H377</accession>
<name>A0A1H3H377_9ACTN</name>
<evidence type="ECO:0000313" key="1">
    <source>
        <dbReference type="EMBL" id="SDY09685.1"/>
    </source>
</evidence>
<keyword evidence="2" id="KW-1185">Reference proteome</keyword>
<sequence length="48" mass="5728">MRGPQWSWLPWVRRRAKQAVRRAVLAAAQRQQRAEYERAVRRIGGTPR</sequence>
<dbReference type="AlphaFoldDB" id="A0A1H3H377"/>
<proteinExistence type="predicted"/>
<dbReference type="RefSeq" id="WP_175543479.1">
    <property type="nucleotide sequence ID" value="NZ_FNPH01000001.1"/>
</dbReference>
<gene>
    <name evidence="1" type="ORF">SAMN05444365_101654</name>
</gene>
<organism evidence="1 2">
    <name type="scientific">Micromonospora pattaloongensis</name>
    <dbReference type="NCBI Taxonomy" id="405436"/>
    <lineage>
        <taxon>Bacteria</taxon>
        <taxon>Bacillati</taxon>
        <taxon>Actinomycetota</taxon>
        <taxon>Actinomycetes</taxon>
        <taxon>Micromonosporales</taxon>
        <taxon>Micromonosporaceae</taxon>
        <taxon>Micromonospora</taxon>
    </lineage>
</organism>
<reference evidence="2" key="1">
    <citation type="submission" date="2016-10" db="EMBL/GenBank/DDBJ databases">
        <authorList>
            <person name="Varghese N."/>
            <person name="Submissions S."/>
        </authorList>
    </citation>
    <scope>NUCLEOTIDE SEQUENCE [LARGE SCALE GENOMIC DNA]</scope>
    <source>
        <strain evidence="2">DSM 45245</strain>
    </source>
</reference>
<protein>
    <submittedName>
        <fullName evidence="1">Uncharacterized protein</fullName>
    </submittedName>
</protein>